<organism evidence="2 3">
    <name type="scientific">Methanolobus halotolerans</name>
    <dbReference type="NCBI Taxonomy" id="2052935"/>
    <lineage>
        <taxon>Archaea</taxon>
        <taxon>Methanobacteriati</taxon>
        <taxon>Methanobacteriota</taxon>
        <taxon>Stenosarchaea group</taxon>
        <taxon>Methanomicrobia</taxon>
        <taxon>Methanosarcinales</taxon>
        <taxon>Methanosarcinaceae</taxon>
        <taxon>Methanolobus</taxon>
    </lineage>
</organism>
<dbReference type="RefSeq" id="WP_167848877.1">
    <property type="nucleotide sequence ID" value="NZ_PGGK01000019.1"/>
</dbReference>
<evidence type="ECO:0000313" key="2">
    <source>
        <dbReference type="EMBL" id="TGC07017.1"/>
    </source>
</evidence>
<dbReference type="AlphaFoldDB" id="A0A4E0PUN4"/>
<name>A0A4E0PUN4_9EURY</name>
<protein>
    <recommendedName>
        <fullName evidence="1">DUF8136 domain-containing protein</fullName>
    </recommendedName>
</protein>
<accession>A0A4E0PUN4</accession>
<feature type="domain" description="DUF8136" evidence="1">
    <location>
        <begin position="26"/>
        <end position="88"/>
    </location>
</feature>
<gene>
    <name evidence="2" type="ORF">CUN85_12035</name>
</gene>
<dbReference type="Proteomes" id="UP000297295">
    <property type="component" value="Unassembled WGS sequence"/>
</dbReference>
<dbReference type="EMBL" id="PGGK01000019">
    <property type="protein sequence ID" value="TGC07017.1"/>
    <property type="molecule type" value="Genomic_DNA"/>
</dbReference>
<keyword evidence="3" id="KW-1185">Reference proteome</keyword>
<dbReference type="Pfam" id="PF26457">
    <property type="entry name" value="DUF8136"/>
    <property type="match status" value="1"/>
</dbReference>
<evidence type="ECO:0000259" key="1">
    <source>
        <dbReference type="Pfam" id="PF26457"/>
    </source>
</evidence>
<reference evidence="2 3" key="1">
    <citation type="submission" date="2017-11" db="EMBL/GenBank/DDBJ databases">
        <title>Isolation and Characterization of Methanogenic Archaea from Saline Meromictic Lake at Siberia.</title>
        <authorList>
            <person name="Shen Y."/>
            <person name="Huang H.-H."/>
            <person name="Lai M.-C."/>
            <person name="Chen S.-C."/>
        </authorList>
    </citation>
    <scope>NUCLEOTIDE SEQUENCE [LARGE SCALE GENOMIC DNA]</scope>
    <source>
        <strain evidence="2 3">SY-01</strain>
    </source>
</reference>
<evidence type="ECO:0000313" key="3">
    <source>
        <dbReference type="Proteomes" id="UP000297295"/>
    </source>
</evidence>
<dbReference type="OrthoDB" id="142032at2157"/>
<proteinExistence type="predicted"/>
<sequence length="95" mass="10836">MSNANITSNINKNPSEILSRQHLLDVSSKMIKEILSRIKSKRFRPTEGDSIKLQYLRVLVSAIQAHNSILKDTELDDIKKRLENLEVTLNDNCST</sequence>
<dbReference type="InterPro" id="IPR058449">
    <property type="entry name" value="DUF8136"/>
</dbReference>
<comment type="caution">
    <text evidence="2">The sequence shown here is derived from an EMBL/GenBank/DDBJ whole genome shotgun (WGS) entry which is preliminary data.</text>
</comment>